<organism evidence="6 7">
    <name type="scientific">Alligator mississippiensis</name>
    <name type="common">American alligator</name>
    <dbReference type="NCBI Taxonomy" id="8496"/>
    <lineage>
        <taxon>Eukaryota</taxon>
        <taxon>Metazoa</taxon>
        <taxon>Chordata</taxon>
        <taxon>Craniata</taxon>
        <taxon>Vertebrata</taxon>
        <taxon>Euteleostomi</taxon>
        <taxon>Archelosauria</taxon>
        <taxon>Archosauria</taxon>
        <taxon>Crocodylia</taxon>
        <taxon>Alligatoridae</taxon>
        <taxon>Alligatorinae</taxon>
        <taxon>Alligator</taxon>
    </lineage>
</organism>
<dbReference type="AlphaFoldDB" id="A0A151M672"/>
<dbReference type="PROSITE" id="PS50835">
    <property type="entry name" value="IG_LIKE"/>
    <property type="match status" value="1"/>
</dbReference>
<evidence type="ECO:0000313" key="6">
    <source>
        <dbReference type="EMBL" id="KYO19930.1"/>
    </source>
</evidence>
<proteinExistence type="predicted"/>
<keyword evidence="1" id="KW-0391">Immunity</keyword>
<comment type="caution">
    <text evidence="6">The sequence shown here is derived from an EMBL/GenBank/DDBJ whole genome shotgun (WGS) entry which is preliminary data.</text>
</comment>
<dbReference type="SMART" id="SM00406">
    <property type="entry name" value="IGv"/>
    <property type="match status" value="1"/>
</dbReference>
<dbReference type="Gene3D" id="2.60.40.10">
    <property type="entry name" value="Immunoglobulins"/>
    <property type="match status" value="2"/>
</dbReference>
<dbReference type="PANTHER" id="PTHR23266">
    <property type="entry name" value="IMMUNOGLOBULIN HEAVY CHAIN"/>
    <property type="match status" value="1"/>
</dbReference>
<dbReference type="InterPro" id="IPR013783">
    <property type="entry name" value="Ig-like_fold"/>
</dbReference>
<evidence type="ECO:0000313" key="7">
    <source>
        <dbReference type="Proteomes" id="UP000050525"/>
    </source>
</evidence>
<keyword evidence="3" id="KW-1280">Immunoglobulin</keyword>
<evidence type="ECO:0000256" key="2">
    <source>
        <dbReference type="ARBA" id="ARBA00023130"/>
    </source>
</evidence>
<keyword evidence="7" id="KW-1185">Reference proteome</keyword>
<feature type="domain" description="Ig-like" evidence="5">
    <location>
        <begin position="62"/>
        <end position="181"/>
    </location>
</feature>
<dbReference type="SUPFAM" id="SSF48726">
    <property type="entry name" value="Immunoglobulin"/>
    <property type="match status" value="2"/>
</dbReference>
<dbReference type="InterPro" id="IPR036179">
    <property type="entry name" value="Ig-like_dom_sf"/>
</dbReference>
<dbReference type="Proteomes" id="UP000050525">
    <property type="component" value="Unassembled WGS sequence"/>
</dbReference>
<feature type="signal peptide" evidence="4">
    <location>
        <begin position="1"/>
        <end position="19"/>
    </location>
</feature>
<dbReference type="GO" id="GO:0002250">
    <property type="term" value="P:adaptive immune response"/>
    <property type="evidence" value="ECO:0007669"/>
    <property type="project" value="UniProtKB-KW"/>
</dbReference>
<dbReference type="SMART" id="SM00409">
    <property type="entry name" value="IG"/>
    <property type="match status" value="1"/>
</dbReference>
<evidence type="ECO:0000259" key="5">
    <source>
        <dbReference type="PROSITE" id="PS50835"/>
    </source>
</evidence>
<gene>
    <name evidence="6" type="ORF">Y1Q_0007697</name>
</gene>
<dbReference type="GO" id="GO:0005576">
    <property type="term" value="C:extracellular region"/>
    <property type="evidence" value="ECO:0007669"/>
    <property type="project" value="UniProtKB-ARBA"/>
</dbReference>
<dbReference type="FunFam" id="2.60.40.10:FF:002426">
    <property type="entry name" value="Immunoglobulin heavy variable V15-2"/>
    <property type="match status" value="1"/>
</dbReference>
<feature type="chain" id="PRO_5007584777" description="Ig-like domain-containing protein" evidence="4">
    <location>
        <begin position="20"/>
        <end position="208"/>
    </location>
</feature>
<sequence length="208" mass="22195">MKAPLLVLALLSCLPCVLSSVTLVQSGPGVVKPGETLSLTCAVSGVQAEVQLVDSPVNGLEPTTAVMKRSGCTRLLGKGWSVLSAVQLVESGPGVANPAETLTLTCTVTGFSITTSNYYWSWIQQPPGKGLEWMEYMSYSGSTGYNPTFKSHITISRDTSKSQFSLKLGSLTAADTATYYCARDTVTERGSLFFLMQPNCNSDREVST</sequence>
<evidence type="ECO:0000256" key="3">
    <source>
        <dbReference type="ARBA" id="ARBA00043265"/>
    </source>
</evidence>
<dbReference type="InterPro" id="IPR003599">
    <property type="entry name" value="Ig_sub"/>
</dbReference>
<keyword evidence="4" id="KW-0732">Signal</keyword>
<dbReference type="Pfam" id="PF07686">
    <property type="entry name" value="V-set"/>
    <property type="match status" value="1"/>
</dbReference>
<reference evidence="6 7" key="1">
    <citation type="journal article" date="2012" name="Genome Biol.">
        <title>Sequencing three crocodilian genomes to illuminate the evolution of archosaurs and amniotes.</title>
        <authorList>
            <person name="St John J.A."/>
            <person name="Braun E.L."/>
            <person name="Isberg S.R."/>
            <person name="Miles L.G."/>
            <person name="Chong A.Y."/>
            <person name="Gongora J."/>
            <person name="Dalzell P."/>
            <person name="Moran C."/>
            <person name="Bed'hom B."/>
            <person name="Abzhanov A."/>
            <person name="Burgess S.C."/>
            <person name="Cooksey A.M."/>
            <person name="Castoe T.A."/>
            <person name="Crawford N.G."/>
            <person name="Densmore L.D."/>
            <person name="Drew J.C."/>
            <person name="Edwards S.V."/>
            <person name="Faircloth B.C."/>
            <person name="Fujita M.K."/>
            <person name="Greenwold M.J."/>
            <person name="Hoffmann F.G."/>
            <person name="Howard J.M."/>
            <person name="Iguchi T."/>
            <person name="Janes D.E."/>
            <person name="Khan S.Y."/>
            <person name="Kohno S."/>
            <person name="de Koning A.J."/>
            <person name="Lance S.L."/>
            <person name="McCarthy F.M."/>
            <person name="McCormack J.E."/>
            <person name="Merchant M.E."/>
            <person name="Peterson D.G."/>
            <person name="Pollock D.D."/>
            <person name="Pourmand N."/>
            <person name="Raney B.J."/>
            <person name="Roessler K.A."/>
            <person name="Sanford J.R."/>
            <person name="Sawyer R.H."/>
            <person name="Schmidt C.J."/>
            <person name="Triplett E.W."/>
            <person name="Tuberville T.D."/>
            <person name="Venegas-Anaya M."/>
            <person name="Howard J.T."/>
            <person name="Jarvis E.D."/>
            <person name="Guillette L.J.Jr."/>
            <person name="Glenn T.C."/>
            <person name="Green R.E."/>
            <person name="Ray D.A."/>
        </authorList>
    </citation>
    <scope>NUCLEOTIDE SEQUENCE [LARGE SCALE GENOMIC DNA]</scope>
    <source>
        <strain evidence="6">KSC_2009_1</strain>
    </source>
</reference>
<dbReference type="InterPro" id="IPR013106">
    <property type="entry name" value="Ig_V-set"/>
</dbReference>
<evidence type="ECO:0000256" key="1">
    <source>
        <dbReference type="ARBA" id="ARBA00022859"/>
    </source>
</evidence>
<name>A0A151M672_ALLMI</name>
<protein>
    <recommendedName>
        <fullName evidence="5">Ig-like domain-containing protein</fullName>
    </recommendedName>
</protein>
<dbReference type="GO" id="GO:0019814">
    <property type="term" value="C:immunoglobulin complex"/>
    <property type="evidence" value="ECO:0007669"/>
    <property type="project" value="UniProtKB-KW"/>
</dbReference>
<evidence type="ECO:0000256" key="4">
    <source>
        <dbReference type="SAM" id="SignalP"/>
    </source>
</evidence>
<dbReference type="EMBL" id="AKHW03006505">
    <property type="protein sequence ID" value="KYO19930.1"/>
    <property type="molecule type" value="Genomic_DNA"/>
</dbReference>
<keyword evidence="2" id="KW-1064">Adaptive immunity</keyword>
<dbReference type="InterPro" id="IPR007110">
    <property type="entry name" value="Ig-like_dom"/>
</dbReference>
<dbReference type="InterPro" id="IPR050199">
    <property type="entry name" value="IgHV"/>
</dbReference>
<accession>A0A151M672</accession>